<dbReference type="Gene3D" id="2.70.98.10">
    <property type="match status" value="1"/>
</dbReference>
<protein>
    <submittedName>
        <fullName evidence="1">Aldose 1-epimerase family protein</fullName>
    </submittedName>
</protein>
<organism evidence="1 2">
    <name type="scientific">Roseomonas elaeocarpi</name>
    <dbReference type="NCBI Taxonomy" id="907779"/>
    <lineage>
        <taxon>Bacteria</taxon>
        <taxon>Pseudomonadati</taxon>
        <taxon>Pseudomonadota</taxon>
        <taxon>Alphaproteobacteria</taxon>
        <taxon>Acetobacterales</taxon>
        <taxon>Roseomonadaceae</taxon>
        <taxon>Roseomonas</taxon>
    </lineage>
</organism>
<accession>A0ABV6JZY0</accession>
<dbReference type="Proteomes" id="UP001589865">
    <property type="component" value="Unassembled WGS sequence"/>
</dbReference>
<dbReference type="InterPro" id="IPR011013">
    <property type="entry name" value="Gal_mutarotase_sf_dom"/>
</dbReference>
<dbReference type="Pfam" id="PF01263">
    <property type="entry name" value="Aldose_epim"/>
    <property type="match status" value="1"/>
</dbReference>
<sequence length="298" mass="33051">MDRQHTLRHGDTLAVIQQQGAELSALDAHGHAWLWDAQPSWPRHAPVLFPIVGRLQQDSLLHDGQRHGMTQHGFARDRAFRWLEREERRCSLELTADTQTRALYPFDFRLVLEFTVGDATLRCVATVGNPGQAPLPFSVGAHPAFRWPLPGCEGRDGHRLRFPDLDTQALTVSRLRDGLLSGEEETLPIPGDGLPLDTALFARDALVFRDLPTRRARFCGPSGAAVDMRWDGYRDFGVWTKPQEAPFLCLEPWRGHASPAGWEGEFNGKPGIVNLPAGEEASFTWTVDLVPPGSATAG</sequence>
<evidence type="ECO:0000313" key="1">
    <source>
        <dbReference type="EMBL" id="MFC0410068.1"/>
    </source>
</evidence>
<dbReference type="InterPro" id="IPR037481">
    <property type="entry name" value="LacX"/>
</dbReference>
<proteinExistence type="predicted"/>
<dbReference type="RefSeq" id="WP_377045813.1">
    <property type="nucleotide sequence ID" value="NZ_JBHLUN010000012.1"/>
</dbReference>
<dbReference type="EMBL" id="JBHLUN010000012">
    <property type="protein sequence ID" value="MFC0410068.1"/>
    <property type="molecule type" value="Genomic_DNA"/>
</dbReference>
<comment type="caution">
    <text evidence="1">The sequence shown here is derived from an EMBL/GenBank/DDBJ whole genome shotgun (WGS) entry which is preliminary data.</text>
</comment>
<dbReference type="InterPro" id="IPR008183">
    <property type="entry name" value="Aldose_1/G6P_1-epimerase"/>
</dbReference>
<name>A0ABV6JZY0_9PROT</name>
<dbReference type="InterPro" id="IPR014718">
    <property type="entry name" value="GH-type_carb-bd"/>
</dbReference>
<gene>
    <name evidence="1" type="ORF">ACFFGY_17585</name>
</gene>
<keyword evidence="2" id="KW-1185">Reference proteome</keyword>
<dbReference type="SUPFAM" id="SSF74650">
    <property type="entry name" value="Galactose mutarotase-like"/>
    <property type="match status" value="1"/>
</dbReference>
<reference evidence="1 2" key="1">
    <citation type="submission" date="2024-09" db="EMBL/GenBank/DDBJ databases">
        <authorList>
            <person name="Sun Q."/>
            <person name="Mori K."/>
        </authorList>
    </citation>
    <scope>NUCLEOTIDE SEQUENCE [LARGE SCALE GENOMIC DNA]</scope>
    <source>
        <strain evidence="1 2">TBRC 5777</strain>
    </source>
</reference>
<dbReference type="CDD" id="cd09024">
    <property type="entry name" value="Aldose_epim_lacX"/>
    <property type="match status" value="1"/>
</dbReference>
<evidence type="ECO:0000313" key="2">
    <source>
        <dbReference type="Proteomes" id="UP001589865"/>
    </source>
</evidence>